<sequence>MKLVLALCLLAVCVYCATSLSPMRCTGECDLSKCYQGDKPCKCNSFKDECNCCDRCYKCPGEPCSPATWQICGEGTTCKPTKGNEGTSLWLRPGTCQ</sequence>
<feature type="domain" description="IGFBP N-terminal" evidence="3">
    <location>
        <begin position="21"/>
        <end position="97"/>
    </location>
</feature>
<evidence type="ECO:0000259" key="3">
    <source>
        <dbReference type="PROSITE" id="PS51323"/>
    </source>
</evidence>
<reference evidence="4" key="1">
    <citation type="submission" date="2017-03" db="EMBL/GenBank/DDBJ databases">
        <authorList>
            <person name="QRISCLOUD D."/>
        </authorList>
    </citation>
    <scope>NUCLEOTIDE SEQUENCE</scope>
</reference>
<dbReference type="PROSITE" id="PS51323">
    <property type="entry name" value="IGFBP_N_2"/>
    <property type="match status" value="1"/>
</dbReference>
<dbReference type="SUPFAM" id="SSF57184">
    <property type="entry name" value="Growth factor receptor domain"/>
    <property type="match status" value="1"/>
</dbReference>
<dbReference type="EMBL" id="HAGQ01000053">
    <property type="protein sequence ID" value="SMD30126.1"/>
    <property type="molecule type" value="Transcribed_RNA"/>
</dbReference>
<dbReference type="GO" id="GO:0005576">
    <property type="term" value="C:extracellular region"/>
    <property type="evidence" value="ECO:0007669"/>
    <property type="project" value="InterPro"/>
</dbReference>
<accession>A0A482ZDD2</accession>
<feature type="chain" id="PRO_5019830098" evidence="2">
    <location>
        <begin position="20"/>
        <end position="97"/>
    </location>
</feature>
<dbReference type="InterPro" id="IPR009030">
    <property type="entry name" value="Growth_fac_rcpt_cys_sf"/>
</dbReference>
<feature type="signal peptide" evidence="2">
    <location>
        <begin position="1"/>
        <end position="19"/>
    </location>
</feature>
<proteinExistence type="predicted"/>
<protein>
    <submittedName>
        <fullName evidence="4">U30-Liphistoxin-Lm1a_1</fullName>
    </submittedName>
</protein>
<evidence type="ECO:0000256" key="2">
    <source>
        <dbReference type="SAM" id="SignalP"/>
    </source>
</evidence>
<dbReference type="AlphaFoldDB" id="A0A482ZDD2"/>
<keyword evidence="2" id="KW-0732">Signal</keyword>
<reference evidence="4" key="2">
    <citation type="submission" date="2019-04" db="EMBL/GenBank/DDBJ databases">
        <title>Unravelling the molecular evolution of spider venoms.</title>
        <authorList>
            <person name="Pineda S."/>
        </authorList>
    </citation>
    <scope>NUCLEOTIDE SEQUENCE</scope>
</reference>
<organism evidence="4">
    <name type="scientific">Liphistius malayanus</name>
    <dbReference type="NCBI Taxonomy" id="1203467"/>
    <lineage>
        <taxon>Eukaryota</taxon>
        <taxon>Metazoa</taxon>
        <taxon>Ecdysozoa</taxon>
        <taxon>Arthropoda</taxon>
        <taxon>Chelicerata</taxon>
        <taxon>Arachnida</taxon>
        <taxon>Araneae</taxon>
        <taxon>Mesothelae</taxon>
        <taxon>Liphistiidae</taxon>
        <taxon>Liphistius</taxon>
    </lineage>
</organism>
<dbReference type="InterPro" id="IPR000867">
    <property type="entry name" value="IGFBP-like"/>
</dbReference>
<evidence type="ECO:0000256" key="1">
    <source>
        <dbReference type="ARBA" id="ARBA00023157"/>
    </source>
</evidence>
<evidence type="ECO:0000313" key="4">
    <source>
        <dbReference type="EMBL" id="SMD30126.1"/>
    </source>
</evidence>
<name>A0A482ZDD2_9ARAC</name>
<keyword evidence="1" id="KW-1015">Disulfide bond</keyword>